<dbReference type="Proteomes" id="UP001374535">
    <property type="component" value="Chromosome 4"/>
</dbReference>
<dbReference type="InterPro" id="IPR005162">
    <property type="entry name" value="Retrotrans_gag_dom"/>
</dbReference>
<reference evidence="3 4" key="1">
    <citation type="journal article" date="2023" name="Life. Sci Alliance">
        <title>Evolutionary insights into 3D genome organization and epigenetic landscape of Vigna mungo.</title>
        <authorList>
            <person name="Junaid A."/>
            <person name="Singh B."/>
            <person name="Bhatia S."/>
        </authorList>
    </citation>
    <scope>NUCLEOTIDE SEQUENCE [LARGE SCALE GENOMIC DNA]</scope>
    <source>
        <strain evidence="3">Urdbean</strain>
    </source>
</reference>
<dbReference type="Gene3D" id="2.40.70.10">
    <property type="entry name" value="Acid Proteases"/>
    <property type="match status" value="1"/>
</dbReference>
<organism evidence="3 4">
    <name type="scientific">Vigna mungo</name>
    <name type="common">Black gram</name>
    <name type="synonym">Phaseolus mungo</name>
    <dbReference type="NCBI Taxonomy" id="3915"/>
    <lineage>
        <taxon>Eukaryota</taxon>
        <taxon>Viridiplantae</taxon>
        <taxon>Streptophyta</taxon>
        <taxon>Embryophyta</taxon>
        <taxon>Tracheophyta</taxon>
        <taxon>Spermatophyta</taxon>
        <taxon>Magnoliopsida</taxon>
        <taxon>eudicotyledons</taxon>
        <taxon>Gunneridae</taxon>
        <taxon>Pentapetalae</taxon>
        <taxon>rosids</taxon>
        <taxon>fabids</taxon>
        <taxon>Fabales</taxon>
        <taxon>Fabaceae</taxon>
        <taxon>Papilionoideae</taxon>
        <taxon>50 kb inversion clade</taxon>
        <taxon>NPAAA clade</taxon>
        <taxon>indigoferoid/millettioid clade</taxon>
        <taxon>Phaseoleae</taxon>
        <taxon>Vigna</taxon>
    </lineage>
</organism>
<feature type="domain" description="Retrotransposon gag" evidence="2">
    <location>
        <begin position="279"/>
        <end position="371"/>
    </location>
</feature>
<evidence type="ECO:0000256" key="1">
    <source>
        <dbReference type="SAM" id="MobiDB-lite"/>
    </source>
</evidence>
<evidence type="ECO:0000313" key="3">
    <source>
        <dbReference type="EMBL" id="WVZ14759.1"/>
    </source>
</evidence>
<dbReference type="Pfam" id="PF03732">
    <property type="entry name" value="Retrotrans_gag"/>
    <property type="match status" value="1"/>
</dbReference>
<dbReference type="AlphaFoldDB" id="A0AAQ3NRF9"/>
<accession>A0AAQ3NRF9</accession>
<sequence>MPITRDGEQLHGGTKTGGGGMGRNLTNGTRPSEVMWVEPCRQTQNCTGPAESSGQTSIIEGEILEIYPTQNEGRRAIVLAILMEVKNGGEDEGLRLKIEEENQEKKSLETAQRQNCTTGRPNARSLHQGSKPPGGGPLTSGGFAVKRQTAGRHKCDAGRLPVGLGPEGIHIRSRKDRQPLLEGLPDRRERKVIHSARENFPSPVAILQSSPESSAQGREEMADQPPPRRTLGDSANTVGPLNFNSIAIPVDNTTNLVMSPALIQLVQSNQFNGLVRLSLFPFSLGGSAKDWLHSFAEGTFRNWDALARQFVTRFFPQTKIHHGKLEISSFKQGMEETLEQAWDRFKGLLRKTPVHGFDKTSYLLAFLKELNTQSKMMLDASAGGSINRKTEDEAYDLIEGMTLNEFSRCERGAQKGGILHLPANDAMVVQNHLLNQKLDKLIKVLSELPTGLRNISQTQQLCDLCGGDHINGQCTFPEEMQQDVNYMGNQFPFKQGNFNQGNSSQGWKNHPSIGQNQNTSYGQVGGFRQQQPSPLWQQVSCLAETGRELNDRFDKFMKVYESQQVSDQASFRALETQIGQLSKRADTAEKNRFRANTEVNPKDECKVVMTKGKRKPIEEIIEIGSSEDEEEEMICNNKCNEQKKCEEKKEKKEKKLKSPYKLFQEIFNRVTIIPAAFPQMSKDDKPAEYRLREIVDLEQAQIVKPRKRDHPQKLKDLGSLTLPCVINDVDIGRAMIDSGSSVNLMSFNDFKKIRGLKLKPAYTTFTVADESIKNLWVWWKT</sequence>
<dbReference type="InterPro" id="IPR021109">
    <property type="entry name" value="Peptidase_aspartic_dom_sf"/>
</dbReference>
<protein>
    <recommendedName>
        <fullName evidence="2">Retrotransposon gag domain-containing protein</fullName>
    </recommendedName>
</protein>
<gene>
    <name evidence="3" type="ORF">V8G54_012325</name>
</gene>
<feature type="compositionally biased region" description="Polar residues" evidence="1">
    <location>
        <begin position="109"/>
        <end position="128"/>
    </location>
</feature>
<feature type="compositionally biased region" description="Basic and acidic residues" evidence="1">
    <location>
        <begin position="176"/>
        <end position="189"/>
    </location>
</feature>
<dbReference type="EMBL" id="CP144697">
    <property type="protein sequence ID" value="WVZ14759.1"/>
    <property type="molecule type" value="Genomic_DNA"/>
</dbReference>
<evidence type="ECO:0000313" key="4">
    <source>
        <dbReference type="Proteomes" id="UP001374535"/>
    </source>
</evidence>
<name>A0AAQ3NRF9_VIGMU</name>
<feature type="region of interest" description="Disordered" evidence="1">
    <location>
        <begin position="1"/>
        <end position="31"/>
    </location>
</feature>
<dbReference type="PANTHER" id="PTHR33223">
    <property type="entry name" value="CCHC-TYPE DOMAIN-CONTAINING PROTEIN"/>
    <property type="match status" value="1"/>
</dbReference>
<proteinExistence type="predicted"/>
<feature type="region of interest" description="Disordered" evidence="1">
    <location>
        <begin position="103"/>
        <end position="236"/>
    </location>
</feature>
<feature type="compositionally biased region" description="Polar residues" evidence="1">
    <location>
        <begin position="207"/>
        <end position="216"/>
    </location>
</feature>
<dbReference type="PANTHER" id="PTHR33223:SF11">
    <property type="entry name" value="ELEMENT PROTEIN, PUTATIVE-RELATED"/>
    <property type="match status" value="1"/>
</dbReference>
<evidence type="ECO:0000259" key="2">
    <source>
        <dbReference type="Pfam" id="PF03732"/>
    </source>
</evidence>
<keyword evidence="4" id="KW-1185">Reference proteome</keyword>